<dbReference type="Proteomes" id="UP000277580">
    <property type="component" value="Unassembled WGS sequence"/>
</dbReference>
<dbReference type="PANTHER" id="PTHR24305:SF152">
    <property type="entry name" value="P450, PUTATIVE (EUROFUNG)-RELATED"/>
    <property type="match status" value="1"/>
</dbReference>
<protein>
    <submittedName>
        <fullName evidence="6">Cytochrome P450</fullName>
    </submittedName>
</protein>
<evidence type="ECO:0000256" key="5">
    <source>
        <dbReference type="RuleBase" id="RU000461"/>
    </source>
</evidence>
<dbReference type="GO" id="GO:0016705">
    <property type="term" value="F:oxidoreductase activity, acting on paired donors, with incorporation or reduction of molecular oxygen"/>
    <property type="evidence" value="ECO:0007669"/>
    <property type="project" value="InterPro"/>
</dbReference>
<evidence type="ECO:0000256" key="1">
    <source>
        <dbReference type="ARBA" id="ARBA00001971"/>
    </source>
</evidence>
<evidence type="ECO:0000256" key="2">
    <source>
        <dbReference type="ARBA" id="ARBA00022723"/>
    </source>
</evidence>
<dbReference type="InterPro" id="IPR050121">
    <property type="entry name" value="Cytochrome_P450_monoxygenase"/>
</dbReference>
<dbReference type="GO" id="GO:0020037">
    <property type="term" value="F:heme binding"/>
    <property type="evidence" value="ECO:0007669"/>
    <property type="project" value="InterPro"/>
</dbReference>
<dbReference type="STRING" id="1392247.A0A3N4KLX2"/>
<comment type="similarity">
    <text evidence="5">Belongs to the cytochrome P450 family.</text>
</comment>
<dbReference type="PRINTS" id="PR00463">
    <property type="entry name" value="EP450I"/>
</dbReference>
<keyword evidence="3 4" id="KW-0408">Iron</keyword>
<dbReference type="EMBL" id="ML119153">
    <property type="protein sequence ID" value="RPB09341.1"/>
    <property type="molecule type" value="Genomic_DNA"/>
</dbReference>
<dbReference type="Gene3D" id="1.10.630.10">
    <property type="entry name" value="Cytochrome P450"/>
    <property type="match status" value="1"/>
</dbReference>
<dbReference type="InterPro" id="IPR002401">
    <property type="entry name" value="Cyt_P450_E_grp-I"/>
</dbReference>
<evidence type="ECO:0000256" key="3">
    <source>
        <dbReference type="ARBA" id="ARBA00023004"/>
    </source>
</evidence>
<keyword evidence="5" id="KW-0560">Oxidoreductase</keyword>
<dbReference type="PROSITE" id="PS00086">
    <property type="entry name" value="CYTOCHROME_P450"/>
    <property type="match status" value="1"/>
</dbReference>
<organism evidence="6 7">
    <name type="scientific">Morchella conica CCBAS932</name>
    <dbReference type="NCBI Taxonomy" id="1392247"/>
    <lineage>
        <taxon>Eukaryota</taxon>
        <taxon>Fungi</taxon>
        <taxon>Dikarya</taxon>
        <taxon>Ascomycota</taxon>
        <taxon>Pezizomycotina</taxon>
        <taxon>Pezizomycetes</taxon>
        <taxon>Pezizales</taxon>
        <taxon>Morchellaceae</taxon>
        <taxon>Morchella</taxon>
    </lineage>
</organism>
<dbReference type="GO" id="GO:0004497">
    <property type="term" value="F:monooxygenase activity"/>
    <property type="evidence" value="ECO:0007669"/>
    <property type="project" value="UniProtKB-KW"/>
</dbReference>
<comment type="cofactor">
    <cofactor evidence="1 4">
        <name>heme</name>
        <dbReference type="ChEBI" id="CHEBI:30413"/>
    </cofactor>
</comment>
<evidence type="ECO:0000313" key="6">
    <source>
        <dbReference type="EMBL" id="RPB09341.1"/>
    </source>
</evidence>
<keyword evidence="5" id="KW-0503">Monooxygenase</keyword>
<dbReference type="OrthoDB" id="3945418at2759"/>
<keyword evidence="7" id="KW-1185">Reference proteome</keyword>
<proteinExistence type="inferred from homology"/>
<dbReference type="GO" id="GO:0005506">
    <property type="term" value="F:iron ion binding"/>
    <property type="evidence" value="ECO:0007669"/>
    <property type="project" value="InterPro"/>
</dbReference>
<name>A0A3N4KLX2_9PEZI</name>
<dbReference type="CDD" id="cd11062">
    <property type="entry name" value="CYP58-like"/>
    <property type="match status" value="1"/>
</dbReference>
<sequence>MGYATAVLIALLVYRLGLYLYRYTLHPLAKFPGPRLAAVSSLYQIYYDIIKDGQLTYHLQDLHKKYGPIVRISHNEIHLSPPSAYHEIYRLNTPLIKHHGFYQLFNLSNSSFGTVSNADHRRKRSVLNQSFSRRTIFELEPLVQSKVDRLVQRLEDEYAGVGREVCVHNAYQAVTIDTVSDFSFGISYGVLNNADFRSRAMEAFDKQQEAFLVFKHFPLLARLAGNMPFWLANLLMPDGAGFLEMEQDCRHQIQHLLSPAADTPPAKAGHPTIFNRLLEAYPDPDEKTIDYLAKEGVTVVSAGTHTTRHALCVGTVYALQKPEVGERLLRELREVMPGVRDVASLKELESLPYLTAFMKESLRLSYGVVGPLPRVVPAEGATIAGAFFPGGTVVIMDSYIVHHNEDLFPSSHEFDPTRWLVPNAKELDKYLVSFSAGSRQCLGMNLAWAELYMVFARVFRRFEMELYEHEGEGIKIVEHWLPTVRGEKVRCTLKVREV</sequence>
<keyword evidence="2 4" id="KW-0479">Metal-binding</keyword>
<dbReference type="InterPro" id="IPR036396">
    <property type="entry name" value="Cyt_P450_sf"/>
</dbReference>
<dbReference type="InterPro" id="IPR001128">
    <property type="entry name" value="Cyt_P450"/>
</dbReference>
<evidence type="ECO:0000256" key="4">
    <source>
        <dbReference type="PIRSR" id="PIRSR602401-1"/>
    </source>
</evidence>
<feature type="binding site" description="axial binding residue" evidence="4">
    <location>
        <position position="441"/>
    </location>
    <ligand>
        <name>heme</name>
        <dbReference type="ChEBI" id="CHEBI:30413"/>
    </ligand>
    <ligandPart>
        <name>Fe</name>
        <dbReference type="ChEBI" id="CHEBI:18248"/>
    </ligandPart>
</feature>
<dbReference type="PANTHER" id="PTHR24305">
    <property type="entry name" value="CYTOCHROME P450"/>
    <property type="match status" value="1"/>
</dbReference>
<dbReference type="SUPFAM" id="SSF48264">
    <property type="entry name" value="Cytochrome P450"/>
    <property type="match status" value="1"/>
</dbReference>
<gene>
    <name evidence="6" type="ORF">P167DRAFT_538641</name>
</gene>
<keyword evidence="4 5" id="KW-0349">Heme</keyword>
<reference evidence="6 7" key="1">
    <citation type="journal article" date="2018" name="Nat. Ecol. Evol.">
        <title>Pezizomycetes genomes reveal the molecular basis of ectomycorrhizal truffle lifestyle.</title>
        <authorList>
            <person name="Murat C."/>
            <person name="Payen T."/>
            <person name="Noel B."/>
            <person name="Kuo A."/>
            <person name="Morin E."/>
            <person name="Chen J."/>
            <person name="Kohler A."/>
            <person name="Krizsan K."/>
            <person name="Balestrini R."/>
            <person name="Da Silva C."/>
            <person name="Montanini B."/>
            <person name="Hainaut M."/>
            <person name="Levati E."/>
            <person name="Barry K.W."/>
            <person name="Belfiori B."/>
            <person name="Cichocki N."/>
            <person name="Clum A."/>
            <person name="Dockter R.B."/>
            <person name="Fauchery L."/>
            <person name="Guy J."/>
            <person name="Iotti M."/>
            <person name="Le Tacon F."/>
            <person name="Lindquist E.A."/>
            <person name="Lipzen A."/>
            <person name="Malagnac F."/>
            <person name="Mello A."/>
            <person name="Molinier V."/>
            <person name="Miyauchi S."/>
            <person name="Poulain J."/>
            <person name="Riccioni C."/>
            <person name="Rubini A."/>
            <person name="Sitrit Y."/>
            <person name="Splivallo R."/>
            <person name="Traeger S."/>
            <person name="Wang M."/>
            <person name="Zifcakova L."/>
            <person name="Wipf D."/>
            <person name="Zambonelli A."/>
            <person name="Paolocci F."/>
            <person name="Nowrousian M."/>
            <person name="Ottonello S."/>
            <person name="Baldrian P."/>
            <person name="Spatafora J.W."/>
            <person name="Henrissat B."/>
            <person name="Nagy L.G."/>
            <person name="Aury J.M."/>
            <person name="Wincker P."/>
            <person name="Grigoriev I.V."/>
            <person name="Bonfante P."/>
            <person name="Martin F.M."/>
        </authorList>
    </citation>
    <scope>NUCLEOTIDE SEQUENCE [LARGE SCALE GENOMIC DNA]</scope>
    <source>
        <strain evidence="6 7">CCBAS932</strain>
    </source>
</reference>
<evidence type="ECO:0000313" key="7">
    <source>
        <dbReference type="Proteomes" id="UP000277580"/>
    </source>
</evidence>
<dbReference type="InParanoid" id="A0A3N4KLX2"/>
<dbReference type="AlphaFoldDB" id="A0A3N4KLX2"/>
<dbReference type="InterPro" id="IPR017972">
    <property type="entry name" value="Cyt_P450_CS"/>
</dbReference>
<accession>A0A3N4KLX2</accession>
<dbReference type="Pfam" id="PF00067">
    <property type="entry name" value="p450"/>
    <property type="match status" value="1"/>
</dbReference>